<dbReference type="EC" id="2.7.8.7" evidence="8"/>
<dbReference type="Proteomes" id="UP000472580">
    <property type="component" value="Unassembled WGS sequence"/>
</dbReference>
<evidence type="ECO:0000256" key="7">
    <source>
        <dbReference type="ARBA" id="ARBA00023160"/>
    </source>
</evidence>
<feature type="binding site" evidence="8">
    <location>
        <position position="61"/>
    </location>
    <ligand>
        <name>Mg(2+)</name>
        <dbReference type="ChEBI" id="CHEBI:18420"/>
    </ligand>
</feature>
<feature type="domain" description="4'-phosphopantetheinyl transferase" evidence="9">
    <location>
        <begin position="4"/>
        <end position="103"/>
    </location>
</feature>
<dbReference type="OrthoDB" id="517356at2"/>
<comment type="subcellular location">
    <subcellularLocation>
        <location evidence="8">Cytoplasm</location>
    </subcellularLocation>
</comment>
<reference evidence="10 11" key="1">
    <citation type="submission" date="2019-12" db="EMBL/GenBank/DDBJ databases">
        <title>Microbes associate with the intestines of laboratory mice.</title>
        <authorList>
            <person name="Navarre W."/>
            <person name="Wong E."/>
        </authorList>
    </citation>
    <scope>NUCLEOTIDE SEQUENCE [LARGE SCALE GENOMIC DNA]</scope>
    <source>
        <strain evidence="10 11">NM82_D38</strain>
    </source>
</reference>
<evidence type="ECO:0000259" key="9">
    <source>
        <dbReference type="Pfam" id="PF01648"/>
    </source>
</evidence>
<keyword evidence="8" id="KW-0963">Cytoplasm</keyword>
<keyword evidence="11" id="KW-1185">Reference proteome</keyword>
<gene>
    <name evidence="8 10" type="primary">acpS</name>
    <name evidence="10" type="ORF">E5987_01465</name>
</gene>
<protein>
    <recommendedName>
        <fullName evidence="8">Holo-[acyl-carrier-protein] synthase</fullName>
        <shortName evidence="8">Holo-ACP synthase</shortName>
        <ecNumber evidence="8">2.7.8.7</ecNumber>
    </recommendedName>
    <alternativeName>
        <fullName evidence="8">4'-phosphopantetheinyl transferase AcpS</fullName>
    </alternativeName>
</protein>
<dbReference type="InterPro" id="IPR002582">
    <property type="entry name" value="ACPS"/>
</dbReference>
<accession>A0A6L6YDX7</accession>
<dbReference type="AlphaFoldDB" id="A0A6L6YDX7"/>
<evidence type="ECO:0000256" key="2">
    <source>
        <dbReference type="ARBA" id="ARBA00022679"/>
    </source>
</evidence>
<organism evidence="10 11">
    <name type="scientific">Parasutterella muris</name>
    <dbReference type="NCBI Taxonomy" id="2565572"/>
    <lineage>
        <taxon>Bacteria</taxon>
        <taxon>Pseudomonadati</taxon>
        <taxon>Pseudomonadota</taxon>
        <taxon>Betaproteobacteria</taxon>
        <taxon>Burkholderiales</taxon>
        <taxon>Sutterellaceae</taxon>
        <taxon>Parasutterella</taxon>
    </lineage>
</organism>
<evidence type="ECO:0000256" key="4">
    <source>
        <dbReference type="ARBA" id="ARBA00022832"/>
    </source>
</evidence>
<dbReference type="NCBIfam" id="TIGR00556">
    <property type="entry name" value="pantethn_trn"/>
    <property type="match status" value="1"/>
</dbReference>
<name>A0A6L6YDX7_9BURK</name>
<evidence type="ECO:0000256" key="8">
    <source>
        <dbReference type="HAMAP-Rule" id="MF_00101"/>
    </source>
</evidence>
<proteinExistence type="inferred from homology"/>
<evidence type="ECO:0000313" key="11">
    <source>
        <dbReference type="Proteomes" id="UP000472580"/>
    </source>
</evidence>
<keyword evidence="4 8" id="KW-0276">Fatty acid metabolism</keyword>
<dbReference type="GO" id="GO:0008897">
    <property type="term" value="F:holo-[acyl-carrier-protein] synthase activity"/>
    <property type="evidence" value="ECO:0007669"/>
    <property type="project" value="UniProtKB-UniRule"/>
</dbReference>
<feature type="binding site" evidence="8">
    <location>
        <position position="8"/>
    </location>
    <ligand>
        <name>Mg(2+)</name>
        <dbReference type="ChEBI" id="CHEBI:18420"/>
    </ligand>
</feature>
<dbReference type="NCBIfam" id="TIGR00516">
    <property type="entry name" value="acpS"/>
    <property type="match status" value="1"/>
</dbReference>
<dbReference type="RefSeq" id="WP_160334310.1">
    <property type="nucleotide sequence ID" value="NZ_WSRP01000003.1"/>
</dbReference>
<dbReference type="GO" id="GO:0005737">
    <property type="term" value="C:cytoplasm"/>
    <property type="evidence" value="ECO:0007669"/>
    <property type="project" value="UniProtKB-SubCell"/>
</dbReference>
<evidence type="ECO:0000256" key="1">
    <source>
        <dbReference type="ARBA" id="ARBA00022516"/>
    </source>
</evidence>
<dbReference type="InterPro" id="IPR004568">
    <property type="entry name" value="Ppantetheine-prot_Trfase_dom"/>
</dbReference>
<dbReference type="GO" id="GO:0000287">
    <property type="term" value="F:magnesium ion binding"/>
    <property type="evidence" value="ECO:0007669"/>
    <property type="project" value="UniProtKB-UniRule"/>
</dbReference>
<comment type="function">
    <text evidence="8">Transfers the 4'-phosphopantetheine moiety from coenzyme A to a Ser of acyl-carrier-protein.</text>
</comment>
<evidence type="ECO:0000256" key="3">
    <source>
        <dbReference type="ARBA" id="ARBA00022723"/>
    </source>
</evidence>
<comment type="caution">
    <text evidence="10">The sequence shown here is derived from an EMBL/GenBank/DDBJ whole genome shotgun (WGS) entry which is preliminary data.</text>
</comment>
<dbReference type="InterPro" id="IPR008278">
    <property type="entry name" value="4-PPantetheinyl_Trfase_dom"/>
</dbReference>
<dbReference type="SUPFAM" id="SSF56214">
    <property type="entry name" value="4'-phosphopantetheinyl transferase"/>
    <property type="match status" value="1"/>
</dbReference>
<sequence>MIGGLGCDIVEIARIEKACTRQPNFARTVLSEDERVVYDHRNSLSRVRGLRYLASRWAAKEAFSKAMGTGFRGSVNFSDISVLNNELGAPYLKFGGALAEEIESRAMRFHISLSDCETTAIAVVICERKD</sequence>
<dbReference type="GO" id="GO:0006633">
    <property type="term" value="P:fatty acid biosynthetic process"/>
    <property type="evidence" value="ECO:0007669"/>
    <property type="project" value="UniProtKB-UniRule"/>
</dbReference>
<dbReference type="HAMAP" id="MF_00101">
    <property type="entry name" value="AcpS"/>
    <property type="match status" value="1"/>
</dbReference>
<comment type="similarity">
    <text evidence="8">Belongs to the P-Pant transferase superfamily. AcpS family.</text>
</comment>
<dbReference type="Pfam" id="PF01648">
    <property type="entry name" value="ACPS"/>
    <property type="match status" value="1"/>
</dbReference>
<evidence type="ECO:0000256" key="5">
    <source>
        <dbReference type="ARBA" id="ARBA00022842"/>
    </source>
</evidence>
<dbReference type="EMBL" id="WSRP01000003">
    <property type="protein sequence ID" value="MVX55875.1"/>
    <property type="molecule type" value="Genomic_DNA"/>
</dbReference>
<keyword evidence="5 8" id="KW-0460">Magnesium</keyword>
<dbReference type="InterPro" id="IPR037143">
    <property type="entry name" value="4-PPantetheinyl_Trfase_dom_sf"/>
</dbReference>
<comment type="cofactor">
    <cofactor evidence="8">
        <name>Mg(2+)</name>
        <dbReference type="ChEBI" id="CHEBI:18420"/>
    </cofactor>
</comment>
<keyword evidence="2 8" id="KW-0808">Transferase</keyword>
<dbReference type="Gene3D" id="3.90.470.20">
    <property type="entry name" value="4'-phosphopantetheinyl transferase domain"/>
    <property type="match status" value="1"/>
</dbReference>
<comment type="catalytic activity">
    <reaction evidence="8">
        <text>apo-[ACP] + CoA = holo-[ACP] + adenosine 3',5'-bisphosphate + H(+)</text>
        <dbReference type="Rhea" id="RHEA:12068"/>
        <dbReference type="Rhea" id="RHEA-COMP:9685"/>
        <dbReference type="Rhea" id="RHEA-COMP:9690"/>
        <dbReference type="ChEBI" id="CHEBI:15378"/>
        <dbReference type="ChEBI" id="CHEBI:29999"/>
        <dbReference type="ChEBI" id="CHEBI:57287"/>
        <dbReference type="ChEBI" id="CHEBI:58343"/>
        <dbReference type="ChEBI" id="CHEBI:64479"/>
        <dbReference type="EC" id="2.7.8.7"/>
    </reaction>
</comment>
<keyword evidence="3 8" id="KW-0479">Metal-binding</keyword>
<keyword evidence="1 8" id="KW-0444">Lipid biosynthesis</keyword>
<evidence type="ECO:0000256" key="6">
    <source>
        <dbReference type="ARBA" id="ARBA00023098"/>
    </source>
</evidence>
<keyword evidence="7 8" id="KW-0275">Fatty acid biosynthesis</keyword>
<evidence type="ECO:0000313" key="10">
    <source>
        <dbReference type="EMBL" id="MVX55875.1"/>
    </source>
</evidence>
<keyword evidence="6 8" id="KW-0443">Lipid metabolism</keyword>